<evidence type="ECO:0008006" key="9">
    <source>
        <dbReference type="Google" id="ProtNLM"/>
    </source>
</evidence>
<feature type="coiled-coil region" evidence="5">
    <location>
        <begin position="520"/>
        <end position="555"/>
    </location>
</feature>
<evidence type="ECO:0000256" key="3">
    <source>
        <dbReference type="ARBA" id="ARBA00022989"/>
    </source>
</evidence>
<dbReference type="PANTHER" id="PTHR28293:SF1">
    <property type="entry name" value="NUCLEAR RIM PROTEIN 1"/>
    <property type="match status" value="1"/>
</dbReference>
<dbReference type="EMBL" id="JAJSPL020000041">
    <property type="protein sequence ID" value="KAK7734964.1"/>
    <property type="molecule type" value="Genomic_DNA"/>
</dbReference>
<feature type="region of interest" description="Disordered" evidence="6">
    <location>
        <begin position="421"/>
        <end position="480"/>
    </location>
</feature>
<keyword evidence="5" id="KW-0175">Coiled coil</keyword>
<dbReference type="PANTHER" id="PTHR28293">
    <property type="entry name" value="NUCLEAR RIM PROTEIN 1"/>
    <property type="match status" value="1"/>
</dbReference>
<accession>A0AAN9YCU7</accession>
<comment type="subcellular location">
    <subcellularLocation>
        <location evidence="1">Endomembrane system</location>
        <topology evidence="1">Multi-pass membrane protein</topology>
    </subcellularLocation>
</comment>
<dbReference type="AlphaFoldDB" id="A0AAN9YCU7"/>
<evidence type="ECO:0000313" key="8">
    <source>
        <dbReference type="Proteomes" id="UP001320245"/>
    </source>
</evidence>
<feature type="compositionally biased region" description="Basic and acidic residues" evidence="6">
    <location>
        <begin position="421"/>
        <end position="448"/>
    </location>
</feature>
<reference evidence="7 8" key="1">
    <citation type="journal article" date="2023" name="PLoS ONE">
        <title>Cytospora paraplurivora sp. nov. isolated from orchards with fruit tree decline syndrome in Ontario, Canada.</title>
        <authorList>
            <person name="Ilyukhin E."/>
            <person name="Nguyen H.D.T."/>
            <person name="Castle A.J."/>
            <person name="Ellouze W."/>
        </authorList>
    </citation>
    <scope>NUCLEOTIDE SEQUENCE [LARGE SCALE GENOMIC DNA]</scope>
    <source>
        <strain evidence="7 8">FDS-564</strain>
    </source>
</reference>
<feature type="region of interest" description="Disordered" evidence="6">
    <location>
        <begin position="600"/>
        <end position="695"/>
    </location>
</feature>
<evidence type="ECO:0000313" key="7">
    <source>
        <dbReference type="EMBL" id="KAK7734964.1"/>
    </source>
</evidence>
<evidence type="ECO:0000256" key="1">
    <source>
        <dbReference type="ARBA" id="ARBA00004127"/>
    </source>
</evidence>
<proteinExistence type="predicted"/>
<feature type="region of interest" description="Disordered" evidence="6">
    <location>
        <begin position="297"/>
        <end position="366"/>
    </location>
</feature>
<dbReference type="Proteomes" id="UP001320245">
    <property type="component" value="Unassembled WGS sequence"/>
</dbReference>
<feature type="compositionally biased region" description="Polar residues" evidence="6">
    <location>
        <begin position="622"/>
        <end position="632"/>
    </location>
</feature>
<dbReference type="Pfam" id="PF10332">
    <property type="entry name" value="DUF2418"/>
    <property type="match status" value="1"/>
</dbReference>
<evidence type="ECO:0000256" key="6">
    <source>
        <dbReference type="SAM" id="MobiDB-lite"/>
    </source>
</evidence>
<keyword evidence="4" id="KW-0472">Membrane</keyword>
<dbReference type="InterPro" id="IPR018819">
    <property type="entry name" value="Nur1/Mug154"/>
</dbReference>
<evidence type="ECO:0000256" key="4">
    <source>
        <dbReference type="ARBA" id="ARBA00023136"/>
    </source>
</evidence>
<dbReference type="GO" id="GO:0007096">
    <property type="term" value="P:regulation of exit from mitosis"/>
    <property type="evidence" value="ECO:0007669"/>
    <property type="project" value="TreeGrafter"/>
</dbReference>
<dbReference type="GO" id="GO:0012505">
    <property type="term" value="C:endomembrane system"/>
    <property type="evidence" value="ECO:0007669"/>
    <property type="project" value="UniProtKB-SubCell"/>
</dbReference>
<feature type="compositionally biased region" description="Polar residues" evidence="6">
    <location>
        <begin position="647"/>
        <end position="668"/>
    </location>
</feature>
<keyword evidence="8" id="KW-1185">Reference proteome</keyword>
<evidence type="ECO:0000256" key="2">
    <source>
        <dbReference type="ARBA" id="ARBA00022692"/>
    </source>
</evidence>
<comment type="caution">
    <text evidence="7">The sequence shown here is derived from an EMBL/GenBank/DDBJ whole genome shotgun (WGS) entry which is preliminary data.</text>
</comment>
<feature type="compositionally biased region" description="Polar residues" evidence="6">
    <location>
        <begin position="308"/>
        <end position="323"/>
    </location>
</feature>
<evidence type="ECO:0000256" key="5">
    <source>
        <dbReference type="SAM" id="Coils"/>
    </source>
</evidence>
<dbReference type="GO" id="GO:0043007">
    <property type="term" value="P:maintenance of rDNA"/>
    <property type="evidence" value="ECO:0007669"/>
    <property type="project" value="TreeGrafter"/>
</dbReference>
<feature type="compositionally biased region" description="Basic and acidic residues" evidence="6">
    <location>
        <begin position="606"/>
        <end position="617"/>
    </location>
</feature>
<keyword evidence="2" id="KW-0812">Transmembrane</keyword>
<name>A0AAN9YCU7_9PEZI</name>
<gene>
    <name evidence="7" type="ORF">SLS53_007741</name>
</gene>
<feature type="compositionally biased region" description="Basic and acidic residues" evidence="6">
    <location>
        <begin position="464"/>
        <end position="475"/>
    </location>
</feature>
<keyword evidence="3" id="KW-1133">Transmembrane helix</keyword>
<protein>
    <recommendedName>
        <fullName evidence="9">Meiotically up-regulated gene 154 protein</fullName>
    </recommendedName>
</protein>
<sequence length="695" mass="77934">MPRIVRRRPLIERIKSALDPWDLFLWLSEEIETRDLGSKSLGTQLGVALNFIFLVSRANGAHSTDVDDVFSDSTGSGWLTYFAWTVSWMLAAFSTWNLSYTFWRSRAYRFFEADVERPVGTPSAQRVRVQSSPAAASPLRFLNEIIGESAESRAYPDKTRDVWELRLWDPLPASLQLLCLFSPVHVLIYMVALPLAPLDPHPSVTVVYCLVEQVALSALLLAFESAFSQQNKDSALIQKEVMREYDTKFVHPRLHPVVRDVGTQCEEDDAGNIWDDIEVGTPSTLIIRRGFQTHPNQNYLKHVDPDSTLHTPSSRSLSPQVFTPLNKPSRPSDRLQSIHKARPSPLRQSMSRASTPVLPPAKPTMATVSTSTGTDYGGSLGVYSHSESPLKKATSINDMHGGVPFSPRNSRELAAVEQKELTEQLIRRSSPVKEDQRRSSPFKEDQRRSSPFKENQLRTSPVRENQRSGRYSERREKRRLRRSLKESGDFLGVQGINPVTGELDVLTPTTSSAGDFSSLTKAVQDKRDSYEKARRRLEIEKLQKWERDKQAIREEHRNLVRWKKKRTGWSSAVEPDLSPIAQSSAATTPKGEASIETVVRTPSVRRSSEDYISRSHGPDTMTPGQCSSTLTSGPRRAAPPSEARLSTYHSNTQPSYASHLTVSSQRSYSDLIPVQSECPLNPSPKPLKIGPKPVG</sequence>
<organism evidence="7 8">
    <name type="scientific">Cytospora paraplurivora</name>
    <dbReference type="NCBI Taxonomy" id="2898453"/>
    <lineage>
        <taxon>Eukaryota</taxon>
        <taxon>Fungi</taxon>
        <taxon>Dikarya</taxon>
        <taxon>Ascomycota</taxon>
        <taxon>Pezizomycotina</taxon>
        <taxon>Sordariomycetes</taxon>
        <taxon>Sordariomycetidae</taxon>
        <taxon>Diaporthales</taxon>
        <taxon>Cytosporaceae</taxon>
        <taxon>Cytospora</taxon>
    </lineage>
</organism>